<dbReference type="Proteomes" id="UP000597507">
    <property type="component" value="Unassembled WGS sequence"/>
</dbReference>
<dbReference type="InterPro" id="IPR042100">
    <property type="entry name" value="Bug_dom1"/>
</dbReference>
<dbReference type="Gene3D" id="3.40.190.150">
    <property type="entry name" value="Bordetella uptake gene, domain 1"/>
    <property type="match status" value="1"/>
</dbReference>
<keyword evidence="2" id="KW-0732">Signal</keyword>
<evidence type="ECO:0000313" key="4">
    <source>
        <dbReference type="Proteomes" id="UP000597507"/>
    </source>
</evidence>
<reference evidence="3 4" key="1">
    <citation type="journal article" date="2014" name="Int. J. Syst. Evol. Microbiol.">
        <title>Complete genome sequence of Corynebacterium casei LMG S-19264T (=DSM 44701T), isolated from a smear-ripened cheese.</title>
        <authorList>
            <consortium name="US DOE Joint Genome Institute (JGI-PGF)"/>
            <person name="Walter F."/>
            <person name="Albersmeier A."/>
            <person name="Kalinowski J."/>
            <person name="Ruckert C."/>
        </authorList>
    </citation>
    <scope>NUCLEOTIDE SEQUENCE [LARGE SCALE GENOMIC DNA]</scope>
    <source>
        <strain evidence="3 4">CGMCC 1.16330</strain>
    </source>
</reference>
<dbReference type="EMBL" id="BMKS01000006">
    <property type="protein sequence ID" value="GGG35526.1"/>
    <property type="molecule type" value="Genomic_DNA"/>
</dbReference>
<dbReference type="CDD" id="cd07012">
    <property type="entry name" value="PBP2_Bug_TTT"/>
    <property type="match status" value="1"/>
</dbReference>
<accession>A0A8J2ZCC8</accession>
<name>A0A8J2ZCC8_9PROT</name>
<sequence length="321" mass="33664">MKRRSILALPLAGAAAALARPAPAQSWPTRPVRIVVPYPAGQGTDIFGRRFAEFYQRRFNQPFVVENRAGAGGNIGSALVARAEPDGHTLLWGTNATHAANEFMFPSLGFDPVNDFAPIAAILSLGMVLYTRQDSPVGSLADLLSAARARPGEVSVGVPSTTARVVTEMLRQAAGVQLQQVPYNGSGQALTGALRGDVLAVMDTIAASLGAIRGNQVRPLGVSLGRRSESVPQVPTFGEQGVDVEATAWNAFYAPKGTPAGIVRALNEASNAALADPELRAFVVNGGAEPLGGTPEDLAALMRRDRAKWQPVIASLGLRAQ</sequence>
<proteinExistence type="inferred from homology"/>
<comment type="similarity">
    <text evidence="1">Belongs to the UPF0065 (bug) family.</text>
</comment>
<dbReference type="InterPro" id="IPR005064">
    <property type="entry name" value="BUG"/>
</dbReference>
<dbReference type="PANTHER" id="PTHR42928:SF5">
    <property type="entry name" value="BLR1237 PROTEIN"/>
    <property type="match status" value="1"/>
</dbReference>
<protein>
    <submittedName>
        <fullName evidence="3">MFS transporter</fullName>
    </submittedName>
</protein>
<organism evidence="3 4">
    <name type="scientific">Caldovatus sediminis</name>
    <dbReference type="NCBI Taxonomy" id="2041189"/>
    <lineage>
        <taxon>Bacteria</taxon>
        <taxon>Pseudomonadati</taxon>
        <taxon>Pseudomonadota</taxon>
        <taxon>Alphaproteobacteria</taxon>
        <taxon>Acetobacterales</taxon>
        <taxon>Roseomonadaceae</taxon>
        <taxon>Caldovatus</taxon>
    </lineage>
</organism>
<evidence type="ECO:0000256" key="1">
    <source>
        <dbReference type="ARBA" id="ARBA00006987"/>
    </source>
</evidence>
<evidence type="ECO:0000256" key="2">
    <source>
        <dbReference type="SAM" id="SignalP"/>
    </source>
</evidence>
<feature type="chain" id="PRO_5035278251" evidence="2">
    <location>
        <begin position="20"/>
        <end position="321"/>
    </location>
</feature>
<dbReference type="PIRSF" id="PIRSF017082">
    <property type="entry name" value="YflP"/>
    <property type="match status" value="1"/>
</dbReference>
<gene>
    <name evidence="3" type="ORF">GCM10010964_24250</name>
</gene>
<dbReference type="SUPFAM" id="SSF53850">
    <property type="entry name" value="Periplasmic binding protein-like II"/>
    <property type="match status" value="1"/>
</dbReference>
<feature type="signal peptide" evidence="2">
    <location>
        <begin position="1"/>
        <end position="19"/>
    </location>
</feature>
<evidence type="ECO:0000313" key="3">
    <source>
        <dbReference type="EMBL" id="GGG35526.1"/>
    </source>
</evidence>
<dbReference type="PANTHER" id="PTHR42928">
    <property type="entry name" value="TRICARBOXYLATE-BINDING PROTEIN"/>
    <property type="match status" value="1"/>
</dbReference>
<keyword evidence="4" id="KW-1185">Reference proteome</keyword>
<dbReference type="AlphaFoldDB" id="A0A8J2ZCC8"/>
<dbReference type="Pfam" id="PF03401">
    <property type="entry name" value="TctC"/>
    <property type="match status" value="1"/>
</dbReference>
<comment type="caution">
    <text evidence="3">The sequence shown here is derived from an EMBL/GenBank/DDBJ whole genome shotgun (WGS) entry which is preliminary data.</text>
</comment>
<dbReference type="RefSeq" id="WP_188900518.1">
    <property type="nucleotide sequence ID" value="NZ_BMKS01000006.1"/>
</dbReference>
<dbReference type="Gene3D" id="3.40.190.10">
    <property type="entry name" value="Periplasmic binding protein-like II"/>
    <property type="match status" value="1"/>
</dbReference>